<evidence type="ECO:0008006" key="4">
    <source>
        <dbReference type="Google" id="ProtNLM"/>
    </source>
</evidence>
<dbReference type="InterPro" id="IPR050931">
    <property type="entry name" value="Mito_Protein_Transport_Metaxin"/>
</dbReference>
<dbReference type="PANTHER" id="PTHR12289">
    <property type="entry name" value="METAXIN RELATED"/>
    <property type="match status" value="1"/>
</dbReference>
<evidence type="ECO:0000313" key="2">
    <source>
        <dbReference type="EMBL" id="KAJ8876357.1"/>
    </source>
</evidence>
<reference evidence="2 3" key="1">
    <citation type="submission" date="2023-02" db="EMBL/GenBank/DDBJ databases">
        <title>LHISI_Scaffold_Assembly.</title>
        <authorList>
            <person name="Stuart O.P."/>
            <person name="Cleave R."/>
            <person name="Magrath M.J.L."/>
            <person name="Mikheyev A.S."/>
        </authorList>
    </citation>
    <scope>NUCLEOTIDE SEQUENCE [LARGE SCALE GENOMIC DNA]</scope>
    <source>
        <strain evidence="2">Daus_M_001</strain>
        <tissue evidence="2">Leg muscle</tissue>
    </source>
</reference>
<comment type="caution">
    <text evidence="2">The sequence shown here is derived from an EMBL/GenBank/DDBJ whole genome shotgun (WGS) entry which is preliminary data.</text>
</comment>
<feature type="compositionally biased region" description="Low complexity" evidence="1">
    <location>
        <begin position="30"/>
        <end position="45"/>
    </location>
</feature>
<dbReference type="PANTHER" id="PTHR12289:SF41">
    <property type="entry name" value="FAILED AXON CONNECTIONS-RELATED"/>
    <property type="match status" value="1"/>
</dbReference>
<gene>
    <name evidence="2" type="ORF">PR048_020802</name>
</gene>
<name>A0ABQ9GWE6_9NEOP</name>
<accession>A0ABQ9GWE6</accession>
<dbReference type="EMBL" id="JARBHB010000008">
    <property type="protein sequence ID" value="KAJ8876357.1"/>
    <property type="molecule type" value="Genomic_DNA"/>
</dbReference>
<protein>
    <recommendedName>
        <fullName evidence="4">Failed axon connections</fullName>
    </recommendedName>
</protein>
<feature type="compositionally biased region" description="Basic and acidic residues" evidence="1">
    <location>
        <begin position="11"/>
        <end position="29"/>
    </location>
</feature>
<sequence>MASEENSVPAEAKEQEATKVPEQQEKAPEDAATAQPPETPAAQTAPQPPKPAVHKQNFEQDVIYLYQFSRTPLLPSLSPFCLKVETWLRLAGLKYEFHHWERLFPAGGERSGAAQRASLQPRTGAETLLPLPRAALSKLQPAV</sequence>
<organism evidence="2 3">
    <name type="scientific">Dryococelus australis</name>
    <dbReference type="NCBI Taxonomy" id="614101"/>
    <lineage>
        <taxon>Eukaryota</taxon>
        <taxon>Metazoa</taxon>
        <taxon>Ecdysozoa</taxon>
        <taxon>Arthropoda</taxon>
        <taxon>Hexapoda</taxon>
        <taxon>Insecta</taxon>
        <taxon>Pterygota</taxon>
        <taxon>Neoptera</taxon>
        <taxon>Polyneoptera</taxon>
        <taxon>Phasmatodea</taxon>
        <taxon>Verophasmatodea</taxon>
        <taxon>Anareolatae</taxon>
        <taxon>Phasmatidae</taxon>
        <taxon>Eurycanthinae</taxon>
        <taxon>Dryococelus</taxon>
    </lineage>
</organism>
<feature type="region of interest" description="Disordered" evidence="1">
    <location>
        <begin position="1"/>
        <end position="54"/>
    </location>
</feature>
<evidence type="ECO:0000313" key="3">
    <source>
        <dbReference type="Proteomes" id="UP001159363"/>
    </source>
</evidence>
<evidence type="ECO:0000256" key="1">
    <source>
        <dbReference type="SAM" id="MobiDB-lite"/>
    </source>
</evidence>
<proteinExistence type="predicted"/>
<dbReference type="Proteomes" id="UP001159363">
    <property type="component" value="Chromosome 7"/>
</dbReference>
<keyword evidence="3" id="KW-1185">Reference proteome</keyword>